<gene>
    <name evidence="1" type="ORF">F511_29009</name>
</gene>
<evidence type="ECO:0000313" key="2">
    <source>
        <dbReference type="Proteomes" id="UP000250235"/>
    </source>
</evidence>
<organism evidence="1 2">
    <name type="scientific">Dorcoceras hygrometricum</name>
    <dbReference type="NCBI Taxonomy" id="472368"/>
    <lineage>
        <taxon>Eukaryota</taxon>
        <taxon>Viridiplantae</taxon>
        <taxon>Streptophyta</taxon>
        <taxon>Embryophyta</taxon>
        <taxon>Tracheophyta</taxon>
        <taxon>Spermatophyta</taxon>
        <taxon>Magnoliopsida</taxon>
        <taxon>eudicotyledons</taxon>
        <taxon>Gunneridae</taxon>
        <taxon>Pentapetalae</taxon>
        <taxon>asterids</taxon>
        <taxon>lamiids</taxon>
        <taxon>Lamiales</taxon>
        <taxon>Gesneriaceae</taxon>
        <taxon>Didymocarpoideae</taxon>
        <taxon>Trichosporeae</taxon>
        <taxon>Loxocarpinae</taxon>
        <taxon>Dorcoceras</taxon>
    </lineage>
</organism>
<accession>A0A2Z7A3F7</accession>
<proteinExistence type="predicted"/>
<protein>
    <recommendedName>
        <fullName evidence="3">Dystroglycan-like</fullName>
    </recommendedName>
</protein>
<name>A0A2Z7A3F7_9LAMI</name>
<dbReference type="Proteomes" id="UP000250235">
    <property type="component" value="Unassembled WGS sequence"/>
</dbReference>
<reference evidence="1 2" key="1">
    <citation type="journal article" date="2015" name="Proc. Natl. Acad. Sci. U.S.A.">
        <title>The resurrection genome of Boea hygrometrica: A blueprint for survival of dehydration.</title>
        <authorList>
            <person name="Xiao L."/>
            <person name="Yang G."/>
            <person name="Zhang L."/>
            <person name="Yang X."/>
            <person name="Zhao S."/>
            <person name="Ji Z."/>
            <person name="Zhou Q."/>
            <person name="Hu M."/>
            <person name="Wang Y."/>
            <person name="Chen M."/>
            <person name="Xu Y."/>
            <person name="Jin H."/>
            <person name="Xiao X."/>
            <person name="Hu G."/>
            <person name="Bao F."/>
            <person name="Hu Y."/>
            <person name="Wan P."/>
            <person name="Li L."/>
            <person name="Deng X."/>
            <person name="Kuang T."/>
            <person name="Xiang C."/>
            <person name="Zhu J.K."/>
            <person name="Oliver M.J."/>
            <person name="He Y."/>
        </authorList>
    </citation>
    <scope>NUCLEOTIDE SEQUENCE [LARGE SCALE GENOMIC DNA]</scope>
    <source>
        <strain evidence="2">cv. XS01</strain>
    </source>
</reference>
<sequence>MASSLINNSHHIDFKSVFGLDDAGMVQMFETLITTGLKEFLGCPAVFYEAALTEFFANISVREDGMVVSTIGGTAIEISQEMFAAAFEFPTKGLIDLTDVPKNFFFTRSLFSDSKEQVSMSCLKKALKFQYRLLHDILAKTIYVKAGSFDAVTLHRFVSVNENVGIKEVADAPREKKTPVKKTVSKKRPAAVATIPSSGQLVAEIATGDQEPVMEVAPGDADAAIEKVLAQLDLVFKHQDADRSEKVETWFDKAFDEAFDEEFEIANKERKNSEEEIDVDVAAGISTRSLSSKQVAEETMSIDDLLLQISDDLMLPSITAVELTKIRLDESLNFGDVQERDLYSTSLPRISSHDKGKGILVEDEPVRGYPAREMVELICRDVDFLVQLRDQVMSTTQLSTKFKTERNHLPKAAKEQTNYGLTITKTHEHCNNLALLKSGDSSLQTGLLVQSDEGVSDLVVDRIDVTTAINREAPDRTNQRIFKIRRPAAAVYGGAHPRANMRASHGRSGRPASQFSRTRYAIWWPALRGHRATVMRKSLRMVAGSLAPPQAWKSTVVRKLLRRWLRAMLRGGRVIGARPCAVSGEMMRDVTREVAAVRGFLRRDFSWRRPPAGLRSGDVPVMS</sequence>
<dbReference type="AlphaFoldDB" id="A0A2Z7A3F7"/>
<evidence type="ECO:0008006" key="3">
    <source>
        <dbReference type="Google" id="ProtNLM"/>
    </source>
</evidence>
<keyword evidence="2" id="KW-1185">Reference proteome</keyword>
<dbReference type="EMBL" id="KV019584">
    <property type="protein sequence ID" value="KZV16084.1"/>
    <property type="molecule type" value="Genomic_DNA"/>
</dbReference>
<evidence type="ECO:0000313" key="1">
    <source>
        <dbReference type="EMBL" id="KZV16084.1"/>
    </source>
</evidence>